<name>A0ACC0X1K5_9ROSI</name>
<evidence type="ECO:0000313" key="1">
    <source>
        <dbReference type="EMBL" id="KAJ0008235.1"/>
    </source>
</evidence>
<keyword evidence="2" id="KW-1185">Reference proteome</keyword>
<evidence type="ECO:0000313" key="2">
    <source>
        <dbReference type="Proteomes" id="UP001163603"/>
    </source>
</evidence>
<dbReference type="Proteomes" id="UP001163603">
    <property type="component" value="Chromosome 15"/>
</dbReference>
<protein>
    <submittedName>
        <fullName evidence="1">Uncharacterized protein</fullName>
    </submittedName>
</protein>
<gene>
    <name evidence="1" type="ORF">Pint_29373</name>
</gene>
<organism evidence="1 2">
    <name type="scientific">Pistacia integerrima</name>
    <dbReference type="NCBI Taxonomy" id="434235"/>
    <lineage>
        <taxon>Eukaryota</taxon>
        <taxon>Viridiplantae</taxon>
        <taxon>Streptophyta</taxon>
        <taxon>Embryophyta</taxon>
        <taxon>Tracheophyta</taxon>
        <taxon>Spermatophyta</taxon>
        <taxon>Magnoliopsida</taxon>
        <taxon>eudicotyledons</taxon>
        <taxon>Gunneridae</taxon>
        <taxon>Pentapetalae</taxon>
        <taxon>rosids</taxon>
        <taxon>malvids</taxon>
        <taxon>Sapindales</taxon>
        <taxon>Anacardiaceae</taxon>
        <taxon>Pistacia</taxon>
    </lineage>
</organism>
<dbReference type="EMBL" id="CM047750">
    <property type="protein sequence ID" value="KAJ0008235.1"/>
    <property type="molecule type" value="Genomic_DNA"/>
</dbReference>
<accession>A0ACC0X1K5</accession>
<proteinExistence type="predicted"/>
<reference evidence="2" key="1">
    <citation type="journal article" date="2023" name="G3 (Bethesda)">
        <title>Genome assembly and association tests identify interacting loci associated with vigor, precocity, and sex in interspecific pistachio rootstocks.</title>
        <authorList>
            <person name="Palmer W."/>
            <person name="Jacygrad E."/>
            <person name="Sagayaradj S."/>
            <person name="Cavanaugh K."/>
            <person name="Han R."/>
            <person name="Bertier L."/>
            <person name="Beede B."/>
            <person name="Kafkas S."/>
            <person name="Golino D."/>
            <person name="Preece J."/>
            <person name="Michelmore R."/>
        </authorList>
    </citation>
    <scope>NUCLEOTIDE SEQUENCE [LARGE SCALE GENOMIC DNA]</scope>
</reference>
<sequence length="179" mass="20112">MKEIYEMGGRKFAFQNVGPLGCLPEFKQQYNHSGGACVEVLQAITSLHNSLLSNVTVELQSQLSGFQYLIFDFFSSLNDMINYPTKYGFNVSKIACCGIGLYRGSECGRVKEYELCSNPNEYVFFDGGHASERANSILSNFLWNGGSEFTWPLSMKQLYELNSTTAIEILSNDKLLFPM</sequence>
<comment type="caution">
    <text evidence="1">The sequence shown here is derived from an EMBL/GenBank/DDBJ whole genome shotgun (WGS) entry which is preliminary data.</text>
</comment>